<evidence type="ECO:0000313" key="1">
    <source>
        <dbReference type="EMBL" id="KXX74522.1"/>
    </source>
</evidence>
<reference evidence="1 2" key="1">
    <citation type="journal article" date="2016" name="Genome Announc.">
        <title>Genome Sequence of Madurella mycetomatis mm55, Isolated from a Human Mycetoma Case in Sudan.</title>
        <authorList>
            <person name="Smit S."/>
            <person name="Derks M.F."/>
            <person name="Bervoets S."/>
            <person name="Fahal A."/>
            <person name="van Leeuwen W."/>
            <person name="van Belkum A."/>
            <person name="van de Sande W.W."/>
        </authorList>
    </citation>
    <scope>NUCLEOTIDE SEQUENCE [LARGE SCALE GENOMIC DNA]</scope>
    <source>
        <strain evidence="2">mm55</strain>
    </source>
</reference>
<dbReference type="GO" id="GO:0008168">
    <property type="term" value="F:methyltransferase activity"/>
    <property type="evidence" value="ECO:0007669"/>
    <property type="project" value="UniProtKB-KW"/>
</dbReference>
<dbReference type="OrthoDB" id="4586200at2759"/>
<dbReference type="VEuPathDB" id="FungiDB:MMYC01_209024"/>
<gene>
    <name evidence="1" type="ORF">MMYC01_209024</name>
</gene>
<accession>A0A175VT88</accession>
<proteinExistence type="predicted"/>
<evidence type="ECO:0000313" key="2">
    <source>
        <dbReference type="Proteomes" id="UP000078237"/>
    </source>
</evidence>
<keyword evidence="2" id="KW-1185">Reference proteome</keyword>
<dbReference type="Proteomes" id="UP000078237">
    <property type="component" value="Unassembled WGS sequence"/>
</dbReference>
<protein>
    <submittedName>
        <fullName evidence="1">Trans-aconitate 2-methyltransferase</fullName>
    </submittedName>
</protein>
<sequence>QVALVHDSADVLGIDIAPVQFAAQPNCRFEFDNLNWKCNRGLGSFDLIYGHKLLGNVSDRVGLLHNAFDCLAAGGFVELCDRPFHYISKDGKTESWSFVSRQAQELGGMVGCSFVITPGAYKNDMIAAGFLDVCEEWETISVEECLDSVLDEAKCFLLRKWDMEGIPHEKISRRIADLCNKLISEAKNVDVRWFGHQLTYR</sequence>
<dbReference type="EMBL" id="LCTW02000343">
    <property type="protein sequence ID" value="KXX74522.1"/>
    <property type="molecule type" value="Genomic_DNA"/>
</dbReference>
<comment type="caution">
    <text evidence="1">The sequence shown here is derived from an EMBL/GenBank/DDBJ whole genome shotgun (WGS) entry which is preliminary data.</text>
</comment>
<dbReference type="Gene3D" id="3.40.50.150">
    <property type="entry name" value="Vaccinia Virus protein VP39"/>
    <property type="match status" value="1"/>
</dbReference>
<dbReference type="GO" id="GO:0032259">
    <property type="term" value="P:methylation"/>
    <property type="evidence" value="ECO:0007669"/>
    <property type="project" value="UniProtKB-KW"/>
</dbReference>
<dbReference type="SUPFAM" id="SSF53335">
    <property type="entry name" value="S-adenosyl-L-methionine-dependent methyltransferases"/>
    <property type="match status" value="1"/>
</dbReference>
<organism evidence="1 2">
    <name type="scientific">Madurella mycetomatis</name>
    <dbReference type="NCBI Taxonomy" id="100816"/>
    <lineage>
        <taxon>Eukaryota</taxon>
        <taxon>Fungi</taxon>
        <taxon>Dikarya</taxon>
        <taxon>Ascomycota</taxon>
        <taxon>Pezizomycotina</taxon>
        <taxon>Sordariomycetes</taxon>
        <taxon>Sordariomycetidae</taxon>
        <taxon>Sordariales</taxon>
        <taxon>Sordariales incertae sedis</taxon>
        <taxon>Madurella</taxon>
    </lineage>
</organism>
<dbReference type="AlphaFoldDB" id="A0A175VT88"/>
<name>A0A175VT88_9PEZI</name>
<dbReference type="STRING" id="100816.A0A175VT88"/>
<dbReference type="InterPro" id="IPR029063">
    <property type="entry name" value="SAM-dependent_MTases_sf"/>
</dbReference>
<feature type="non-terminal residue" evidence="1">
    <location>
        <position position="1"/>
    </location>
</feature>